<dbReference type="PANTHER" id="PTHR30563:SF0">
    <property type="entry name" value="DNA RECOMBINATION PROTEIN RMUC"/>
    <property type="match status" value="1"/>
</dbReference>
<sequence length="320" mass="36994">MKELANFKDGLSKNMNDDFNKLNTNVENRLMMINEKVNERLDYNFEKTNKTFANVIERLSKIDEAQKKIDNLSSDIISLESILTDKKSRGIFGEVNLHHILAAIFGEKNDKIYKMQCMLSTGVIADSVLFAPEPLGVIAIDSKFPLENYQKMVDHNTSKEERNMYEKMFKADVKKHIDAISSKYIIPGETSDQAILFLPAEAIFAEINAYHQDVIDYAYKKRVWITSPTTLISTLTVVEMIIKNIERDKYTKVIHEELNKLGVEFSRYKDRWDKLSRSIQTVNKDVESFSITTEKLSKKFQAINRVEIKELDNSLNIDEN</sequence>
<dbReference type="Pfam" id="PF02646">
    <property type="entry name" value="RmuC"/>
    <property type="match status" value="1"/>
</dbReference>
<name>K1RQC5_9ZZZZ</name>
<evidence type="ECO:0000256" key="2">
    <source>
        <dbReference type="ARBA" id="ARBA00023172"/>
    </source>
</evidence>
<gene>
    <name evidence="3" type="ORF">OBE_16684</name>
</gene>
<dbReference type="EMBL" id="AJWZ01011286">
    <property type="protein sequence ID" value="EKC45769.1"/>
    <property type="molecule type" value="Genomic_DNA"/>
</dbReference>
<evidence type="ECO:0000256" key="1">
    <source>
        <dbReference type="ARBA" id="ARBA00023054"/>
    </source>
</evidence>
<evidence type="ECO:0000313" key="3">
    <source>
        <dbReference type="EMBL" id="EKC45769.1"/>
    </source>
</evidence>
<organism evidence="3">
    <name type="scientific">human gut metagenome</name>
    <dbReference type="NCBI Taxonomy" id="408170"/>
    <lineage>
        <taxon>unclassified sequences</taxon>
        <taxon>metagenomes</taxon>
        <taxon>organismal metagenomes</taxon>
    </lineage>
</organism>
<reference evidence="3" key="1">
    <citation type="journal article" date="2013" name="Environ. Microbiol.">
        <title>Microbiota from the distal guts of lean and obese adolescents exhibit partial functional redundancy besides clear differences in community structure.</title>
        <authorList>
            <person name="Ferrer M."/>
            <person name="Ruiz A."/>
            <person name="Lanza F."/>
            <person name="Haange S.B."/>
            <person name="Oberbach A."/>
            <person name="Till H."/>
            <person name="Bargiela R."/>
            <person name="Campoy C."/>
            <person name="Segura M.T."/>
            <person name="Richter M."/>
            <person name="von Bergen M."/>
            <person name="Seifert J."/>
            <person name="Suarez A."/>
        </authorList>
    </citation>
    <scope>NUCLEOTIDE SEQUENCE</scope>
</reference>
<accession>K1RQC5</accession>
<keyword evidence="2" id="KW-0233">DNA recombination</keyword>
<comment type="caution">
    <text evidence="3">The sequence shown here is derived from an EMBL/GenBank/DDBJ whole genome shotgun (WGS) entry which is preliminary data.</text>
</comment>
<protein>
    <submittedName>
        <fullName evidence="3">RmuC domain protein</fullName>
    </submittedName>
</protein>
<dbReference type="InterPro" id="IPR003798">
    <property type="entry name" value="DNA_recombination_RmuC"/>
</dbReference>
<dbReference type="AlphaFoldDB" id="K1RQC5"/>
<dbReference type="PANTHER" id="PTHR30563">
    <property type="entry name" value="DNA RECOMBINATION PROTEIN RMUC"/>
    <property type="match status" value="1"/>
</dbReference>
<keyword evidence="1" id="KW-0175">Coiled coil</keyword>
<proteinExistence type="predicted"/>
<dbReference type="GO" id="GO:0006310">
    <property type="term" value="P:DNA recombination"/>
    <property type="evidence" value="ECO:0007669"/>
    <property type="project" value="UniProtKB-KW"/>
</dbReference>